<dbReference type="PROSITE" id="PS01074">
    <property type="entry name" value="TERPENE_SYNTHASES"/>
    <property type="match status" value="1"/>
</dbReference>
<accession>A0A1I3VRN8</accession>
<keyword evidence="4" id="KW-0413">Isomerase</keyword>
<dbReference type="Gene3D" id="1.50.10.20">
    <property type="match status" value="2"/>
</dbReference>
<dbReference type="PANTHER" id="PTHR11764:SF20">
    <property type="entry name" value="LANOSTEROL SYNTHASE"/>
    <property type="match status" value="1"/>
</dbReference>
<protein>
    <submittedName>
        <fullName evidence="7">Squalene-hopene/tetraprenyl-beta-curcumene cyclase</fullName>
    </submittedName>
</protein>
<gene>
    <name evidence="7" type="ORF">SAMN05444581_10128</name>
</gene>
<proteinExistence type="inferred from homology"/>
<dbReference type="UniPathway" id="UPA00337"/>
<evidence type="ECO:0000256" key="4">
    <source>
        <dbReference type="ARBA" id="ARBA00023235"/>
    </source>
</evidence>
<keyword evidence="8" id="KW-1185">Reference proteome</keyword>
<comment type="pathway">
    <text evidence="1">Secondary metabolite biosynthesis; hopanoid biosynthesis.</text>
</comment>
<dbReference type="GO" id="GO:0016104">
    <property type="term" value="P:triterpenoid biosynthetic process"/>
    <property type="evidence" value="ECO:0007669"/>
    <property type="project" value="InterPro"/>
</dbReference>
<dbReference type="InterPro" id="IPR032696">
    <property type="entry name" value="SQ_cyclase_C"/>
</dbReference>
<dbReference type="Pfam" id="PF13249">
    <property type="entry name" value="SQHop_cyclase_N"/>
    <property type="match status" value="1"/>
</dbReference>
<feature type="domain" description="Squalene cyclase N-terminal" evidence="6">
    <location>
        <begin position="40"/>
        <end position="330"/>
    </location>
</feature>
<sequence length="684" mass="75038">MERKGEKVTDGLALDETCMHSKPLTGASPRVVADEIAPSIARAQEALLAAQRPDGHFVFELEADVSIPAEYILFRHFLGDPAPDELEAKVAVYLRRRQARHGGWPLFTDGAFNISSSVKAYFALKIIGDSPDAPHMRRARDAILAHGGAAATNVFTRSLLALYGAVPWTAVPVTPVEIMHLPRWFPFHITKISYWGRTVLVPLTVVHALKPKARNPRLTSIEELFVAPADTVRRWPGTPHPRFPWTQIFAGIDGVLRWAEPYFPDSLRQSAIEKAVAFVRERLNGEDGLGAIYPAMAYSALMLDSLGYPRSGPEITRIVAAIDKLVVVKEDEAYCQPCVSPVWDSALAALALMESGGANLAPRVGAAVDWLEPLQVTDVVGDWAAQKPDVRPGGWAFQYANPHYPDLDDTAVVVMAMQRSVLQTAAPKRTSPNGADADYAAAISRAREWIEGLQSANGGFGAFDADNDREYLNAIPFADHGALLDPPTADVTARCISMLGQLGERPAGNPNLARAIDYLIKVQEKDGSWFGRWGMNYIYGTWSALCALNAIDFDPNSAPVQKAVAWLKQIQNADGGWGEGGESYELDYCGYRPAPSTSSQTAWALLGLMAAGMVDDPSVSRGVRYLALTQSEDGFWSEERFTATGFPRVFYLRYHGYSKYFPLWAMARYRNLASGNRRTTAFGM</sequence>
<dbReference type="SFLD" id="SFLDG01016">
    <property type="entry name" value="Prenyltransferase_Like_2"/>
    <property type="match status" value="1"/>
</dbReference>
<dbReference type="InterPro" id="IPR018333">
    <property type="entry name" value="Squalene_cyclase"/>
</dbReference>
<name>A0A1I3VRN8_9HYPH</name>
<dbReference type="EMBL" id="FOSN01000001">
    <property type="protein sequence ID" value="SFJ97593.1"/>
    <property type="molecule type" value="Genomic_DNA"/>
</dbReference>
<dbReference type="InterPro" id="IPR032697">
    <property type="entry name" value="SQ_cyclase_N"/>
</dbReference>
<reference evidence="7 8" key="1">
    <citation type="submission" date="2016-10" db="EMBL/GenBank/DDBJ databases">
        <authorList>
            <person name="de Groot N.N."/>
        </authorList>
    </citation>
    <scope>NUCLEOTIDE SEQUENCE [LARGE SCALE GENOMIC DNA]</scope>
    <source>
        <strain evidence="7 8">NE2</strain>
    </source>
</reference>
<evidence type="ECO:0000259" key="6">
    <source>
        <dbReference type="Pfam" id="PF13249"/>
    </source>
</evidence>
<dbReference type="SUPFAM" id="SSF48239">
    <property type="entry name" value="Terpenoid cyclases/Protein prenyltransferases"/>
    <property type="match status" value="2"/>
</dbReference>
<dbReference type="InterPro" id="IPR002365">
    <property type="entry name" value="Terpene_synthase_CS"/>
</dbReference>
<dbReference type="Pfam" id="PF13243">
    <property type="entry name" value="SQHop_cyclase_C"/>
    <property type="match status" value="1"/>
</dbReference>
<dbReference type="NCBIfam" id="TIGR01787">
    <property type="entry name" value="squalene_cyclas"/>
    <property type="match status" value="1"/>
</dbReference>
<evidence type="ECO:0000259" key="5">
    <source>
        <dbReference type="Pfam" id="PF13243"/>
    </source>
</evidence>
<evidence type="ECO:0000256" key="2">
    <source>
        <dbReference type="ARBA" id="ARBA00009755"/>
    </source>
</evidence>
<evidence type="ECO:0000256" key="3">
    <source>
        <dbReference type="ARBA" id="ARBA00022737"/>
    </source>
</evidence>
<dbReference type="GO" id="GO:0005811">
    <property type="term" value="C:lipid droplet"/>
    <property type="evidence" value="ECO:0007669"/>
    <property type="project" value="InterPro"/>
</dbReference>
<dbReference type="PANTHER" id="PTHR11764">
    <property type="entry name" value="TERPENE CYCLASE/MUTASE FAMILY MEMBER"/>
    <property type="match status" value="1"/>
</dbReference>
<organism evidence="7 8">
    <name type="scientific">Methylocapsa palsarum</name>
    <dbReference type="NCBI Taxonomy" id="1612308"/>
    <lineage>
        <taxon>Bacteria</taxon>
        <taxon>Pseudomonadati</taxon>
        <taxon>Pseudomonadota</taxon>
        <taxon>Alphaproteobacteria</taxon>
        <taxon>Hyphomicrobiales</taxon>
        <taxon>Beijerinckiaceae</taxon>
        <taxon>Methylocapsa</taxon>
    </lineage>
</organism>
<feature type="domain" description="Squalene cyclase C-terminal" evidence="5">
    <location>
        <begin position="339"/>
        <end position="671"/>
    </location>
</feature>
<dbReference type="STRING" id="1612308.SAMN05444581_10128"/>
<dbReference type="InterPro" id="IPR006400">
    <property type="entry name" value="Hopene-cyclase"/>
</dbReference>
<comment type="similarity">
    <text evidence="2">Belongs to the terpene cyclase/mutase family.</text>
</comment>
<evidence type="ECO:0000313" key="8">
    <source>
        <dbReference type="Proteomes" id="UP000198755"/>
    </source>
</evidence>
<dbReference type="NCBIfam" id="TIGR01507">
    <property type="entry name" value="hopene_cyclase"/>
    <property type="match status" value="1"/>
</dbReference>
<evidence type="ECO:0000256" key="1">
    <source>
        <dbReference type="ARBA" id="ARBA00004999"/>
    </source>
</evidence>
<evidence type="ECO:0000313" key="7">
    <source>
        <dbReference type="EMBL" id="SFJ97593.1"/>
    </source>
</evidence>
<dbReference type="CDD" id="cd02892">
    <property type="entry name" value="SQCY_1"/>
    <property type="match status" value="1"/>
</dbReference>
<dbReference type="InterPro" id="IPR008930">
    <property type="entry name" value="Terpenoid_cyclase/PrenylTrfase"/>
</dbReference>
<dbReference type="Proteomes" id="UP000198755">
    <property type="component" value="Unassembled WGS sequence"/>
</dbReference>
<dbReference type="AlphaFoldDB" id="A0A1I3VRN8"/>
<keyword evidence="3" id="KW-0677">Repeat</keyword>
<dbReference type="GO" id="GO:0016866">
    <property type="term" value="F:intramolecular transferase activity"/>
    <property type="evidence" value="ECO:0007669"/>
    <property type="project" value="InterPro"/>
</dbReference>